<dbReference type="CDD" id="cd01650">
    <property type="entry name" value="RT_nLTR_like"/>
    <property type="match status" value="1"/>
</dbReference>
<dbReference type="Proteomes" id="UP000762676">
    <property type="component" value="Unassembled WGS sequence"/>
</dbReference>
<feature type="domain" description="Reverse transcriptase" evidence="2">
    <location>
        <begin position="48"/>
        <end position="302"/>
    </location>
</feature>
<dbReference type="GO" id="GO:0003964">
    <property type="term" value="F:RNA-directed DNA polymerase activity"/>
    <property type="evidence" value="ECO:0007669"/>
    <property type="project" value="UniProtKB-KW"/>
</dbReference>
<reference evidence="3 4" key="1">
    <citation type="journal article" date="2021" name="Elife">
        <title>Chloroplast acquisition without the gene transfer in kleptoplastic sea slugs, Plakobranchus ocellatus.</title>
        <authorList>
            <person name="Maeda T."/>
            <person name="Takahashi S."/>
            <person name="Yoshida T."/>
            <person name="Shimamura S."/>
            <person name="Takaki Y."/>
            <person name="Nagai Y."/>
            <person name="Toyoda A."/>
            <person name="Suzuki Y."/>
            <person name="Arimoto A."/>
            <person name="Ishii H."/>
            <person name="Satoh N."/>
            <person name="Nishiyama T."/>
            <person name="Hasebe M."/>
            <person name="Maruyama T."/>
            <person name="Minagawa J."/>
            <person name="Obokata J."/>
            <person name="Shigenobu S."/>
        </authorList>
    </citation>
    <scope>NUCLEOTIDE SEQUENCE [LARGE SCALE GENOMIC DNA]</scope>
</reference>
<dbReference type="Pfam" id="PF00078">
    <property type="entry name" value="RVT_1"/>
    <property type="match status" value="1"/>
</dbReference>
<dbReference type="InterPro" id="IPR043502">
    <property type="entry name" value="DNA/RNA_pol_sf"/>
</dbReference>
<keyword evidence="4" id="KW-1185">Reference proteome</keyword>
<dbReference type="PANTHER" id="PTHR47027:SF20">
    <property type="entry name" value="REVERSE TRANSCRIPTASE-LIKE PROTEIN WITH RNA-DIRECTED DNA POLYMERASE DOMAIN"/>
    <property type="match status" value="1"/>
</dbReference>
<keyword evidence="3" id="KW-0695">RNA-directed DNA polymerase</keyword>
<evidence type="ECO:0000256" key="1">
    <source>
        <dbReference type="SAM" id="MobiDB-lite"/>
    </source>
</evidence>
<accession>A0AAV4EWN6</accession>
<name>A0AAV4EWN6_9GAST</name>
<feature type="region of interest" description="Disordered" evidence="1">
    <location>
        <begin position="1"/>
        <end position="21"/>
    </location>
</feature>
<dbReference type="SUPFAM" id="SSF56672">
    <property type="entry name" value="DNA/RNA polymerases"/>
    <property type="match status" value="1"/>
</dbReference>
<dbReference type="PANTHER" id="PTHR47027">
    <property type="entry name" value="REVERSE TRANSCRIPTASE DOMAIN-CONTAINING PROTEIN"/>
    <property type="match status" value="1"/>
</dbReference>
<comment type="caution">
    <text evidence="3">The sequence shown here is derived from an EMBL/GenBank/DDBJ whole genome shotgun (WGS) entry which is preliminary data.</text>
</comment>
<evidence type="ECO:0000313" key="3">
    <source>
        <dbReference type="EMBL" id="GFR64745.1"/>
    </source>
</evidence>
<evidence type="ECO:0000313" key="4">
    <source>
        <dbReference type="Proteomes" id="UP000762676"/>
    </source>
</evidence>
<organism evidence="3 4">
    <name type="scientific">Elysia marginata</name>
    <dbReference type="NCBI Taxonomy" id="1093978"/>
    <lineage>
        <taxon>Eukaryota</taxon>
        <taxon>Metazoa</taxon>
        <taxon>Spiralia</taxon>
        <taxon>Lophotrochozoa</taxon>
        <taxon>Mollusca</taxon>
        <taxon>Gastropoda</taxon>
        <taxon>Heterobranchia</taxon>
        <taxon>Euthyneura</taxon>
        <taxon>Panpulmonata</taxon>
        <taxon>Sacoglossa</taxon>
        <taxon>Placobranchoidea</taxon>
        <taxon>Plakobranchidae</taxon>
        <taxon>Elysia</taxon>
    </lineage>
</organism>
<keyword evidence="3" id="KW-0808">Transferase</keyword>
<feature type="compositionally biased region" description="Basic and acidic residues" evidence="1">
    <location>
        <begin position="1"/>
        <end position="11"/>
    </location>
</feature>
<sequence length="520" mass="59594">MSGAPREEVRKAVASLSNNKAPGPHGIQVELLKSAPPSVIEELLETFNNTFIQGQTTNIGNGTLILLQKPGKPTGPPANLRPIVLLPVARKILSLITLNRIKEKVDSYLSPSQAGFRQNRSTADIVWSHKWLISKVQKMKEEFTILGIDMTSAFDTINRSKLIDICETFLEEDEIRIIRTLLSNTSFELLCGQTSKTIPTLVGSPQGDGLSPTLFIIYLEAALREVRASIQINSQKSPSELSYADDVDFIFSQLTEAENNHNIIADTLAKWNLIVNKTKTEFINISRTSEDWKDTKKLGSLLDTTSDIERRKNLATIAFRKMYTIWIRRNKISEERLLRLYKALILPTLLYNSGTWATTKTIFEKPNAFHRKQLRNLLGIKWTDEICNEELYHRTKSQPTTLLITRSRWNLFGHILRRPIDIPANLAMKAYFDPSNKPGYRGKPPINLPKLLDEDLEIYEKPTVQNQNIQLDHCYQHRLKLKTNKDLDRLREIAQDRDNWRVMTQQIAERRQAETRQPTN</sequence>
<keyword evidence="3" id="KW-0548">Nucleotidyltransferase</keyword>
<dbReference type="PROSITE" id="PS50878">
    <property type="entry name" value="RT_POL"/>
    <property type="match status" value="1"/>
</dbReference>
<gene>
    <name evidence="3" type="ORF">ElyMa_001931400</name>
</gene>
<evidence type="ECO:0000259" key="2">
    <source>
        <dbReference type="PROSITE" id="PS50878"/>
    </source>
</evidence>
<dbReference type="AlphaFoldDB" id="A0AAV4EWN6"/>
<dbReference type="InterPro" id="IPR000477">
    <property type="entry name" value="RT_dom"/>
</dbReference>
<proteinExistence type="predicted"/>
<protein>
    <submittedName>
        <fullName evidence="3">LINE-1 reverse transcriptase-like protein</fullName>
    </submittedName>
</protein>
<dbReference type="EMBL" id="BMAT01003905">
    <property type="protein sequence ID" value="GFR64745.1"/>
    <property type="molecule type" value="Genomic_DNA"/>
</dbReference>